<evidence type="ECO:0000256" key="4">
    <source>
        <dbReference type="ARBA" id="ARBA00022989"/>
    </source>
</evidence>
<name>A0A650M9W4_9CLOT</name>
<keyword evidence="3" id="KW-0812">Transmembrane</keyword>
<keyword evidence="5" id="KW-0472">Membrane</keyword>
<comment type="subcellular location">
    <subcellularLocation>
        <location evidence="1">Cell membrane</location>
        <topology evidence="1">Multi-pass membrane protein</topology>
    </subcellularLocation>
</comment>
<evidence type="ECO:0000313" key="7">
    <source>
        <dbReference type="Proteomes" id="UP000431451"/>
    </source>
</evidence>
<dbReference type="PANTHER" id="PTHR30086:SF20">
    <property type="entry name" value="ARGININE EXPORTER PROTEIN ARGO-RELATED"/>
    <property type="match status" value="1"/>
</dbReference>
<gene>
    <name evidence="6" type="primary">argO</name>
    <name evidence="6" type="ORF">CNEONATNEC25_01418</name>
</gene>
<dbReference type="GO" id="GO:0005886">
    <property type="term" value="C:plasma membrane"/>
    <property type="evidence" value="ECO:0007669"/>
    <property type="project" value="UniProtKB-SubCell"/>
</dbReference>
<evidence type="ECO:0000256" key="1">
    <source>
        <dbReference type="ARBA" id="ARBA00004651"/>
    </source>
</evidence>
<accession>A0A650M9W4</accession>
<evidence type="ECO:0000256" key="5">
    <source>
        <dbReference type="ARBA" id="ARBA00023136"/>
    </source>
</evidence>
<dbReference type="AlphaFoldDB" id="A0A650M9W4"/>
<evidence type="ECO:0000256" key="2">
    <source>
        <dbReference type="ARBA" id="ARBA00022475"/>
    </source>
</evidence>
<dbReference type="PANTHER" id="PTHR30086">
    <property type="entry name" value="ARGININE EXPORTER PROTEIN ARGO"/>
    <property type="match status" value="1"/>
</dbReference>
<dbReference type="Pfam" id="PF01810">
    <property type="entry name" value="LysE"/>
    <property type="match status" value="1"/>
</dbReference>
<dbReference type="InterPro" id="IPR001123">
    <property type="entry name" value="LeuE-type"/>
</dbReference>
<dbReference type="RefSeq" id="WP_159115971.1">
    <property type="nucleotide sequence ID" value="NZ_CAMTCL010000231.1"/>
</dbReference>
<protein>
    <submittedName>
        <fullName evidence="6">Arginine exporter protein ArgO</fullName>
    </submittedName>
</protein>
<dbReference type="EMBL" id="UWJD01000001">
    <property type="protein sequence ID" value="VCT83821.1"/>
    <property type="molecule type" value="Genomic_DNA"/>
</dbReference>
<dbReference type="Proteomes" id="UP000431451">
    <property type="component" value="Unassembled WGS sequence"/>
</dbReference>
<proteinExistence type="predicted"/>
<reference evidence="6 7" key="1">
    <citation type="submission" date="2018-06" db="EMBL/GenBank/DDBJ databases">
        <authorList>
            <consortium name="IHU Genomes"/>
        </authorList>
    </citation>
    <scope>NUCLEOTIDE SEQUENCE [LARGE SCALE GENOMIC DNA]</scope>
    <source>
        <strain evidence="6 7">NEC25</strain>
    </source>
</reference>
<keyword evidence="4" id="KW-1133">Transmembrane helix</keyword>
<evidence type="ECO:0000256" key="3">
    <source>
        <dbReference type="ARBA" id="ARBA00022692"/>
    </source>
</evidence>
<sequence>MLKTILRGFTIGLAYLAPIGMQNLYVINSALCRKRSQMYMVVFTTIFFDISLSLACFFGIGFLMNKFPLFKLIILLAGSIIIMIGIQLIKSSPSLYSSINIEKNFIQTTISCFLVTWANPQALLDSTLLFGGLSTTLPSHMTSYFIFGVCISSFMWFFCLGSIVSIFSKSFNEKTLKIINMVCGSVIIYYGIKLAYNFLKLIFTL</sequence>
<keyword evidence="2" id="KW-1003">Cell membrane</keyword>
<evidence type="ECO:0000313" key="6">
    <source>
        <dbReference type="EMBL" id="VCT83821.1"/>
    </source>
</evidence>
<organism evidence="6 7">
    <name type="scientific">Clostridium neonatale</name>
    <dbReference type="NCBI Taxonomy" id="137838"/>
    <lineage>
        <taxon>Bacteria</taxon>
        <taxon>Bacillati</taxon>
        <taxon>Bacillota</taxon>
        <taxon>Clostridia</taxon>
        <taxon>Eubacteriales</taxon>
        <taxon>Clostridiaceae</taxon>
        <taxon>Clostridium</taxon>
    </lineage>
</organism>
<dbReference type="GO" id="GO:0015171">
    <property type="term" value="F:amino acid transmembrane transporter activity"/>
    <property type="evidence" value="ECO:0007669"/>
    <property type="project" value="TreeGrafter"/>
</dbReference>